<comment type="cofactor">
    <cofactor evidence="1">
        <name>FAD</name>
        <dbReference type="ChEBI" id="CHEBI:57692"/>
    </cofactor>
</comment>
<dbReference type="SUPFAM" id="SSF52833">
    <property type="entry name" value="Thioredoxin-like"/>
    <property type="match status" value="1"/>
</dbReference>
<keyword evidence="6" id="KW-0521">NADP</keyword>
<dbReference type="EC" id="1.8.1.9" evidence="3"/>
<dbReference type="InterPro" id="IPR006338">
    <property type="entry name" value="Thioredoxin/glutathione_Rdtase"/>
</dbReference>
<reference evidence="16" key="2">
    <citation type="submission" date="2015-06" db="UniProtKB">
        <authorList>
            <consortium name="EnsemblMetazoa"/>
        </authorList>
    </citation>
    <scope>IDENTIFICATION</scope>
</reference>
<dbReference type="InterPro" id="IPR016156">
    <property type="entry name" value="FAD/NAD-linked_Rdtase_dimer_sf"/>
</dbReference>
<dbReference type="GO" id="GO:0050660">
    <property type="term" value="F:flavin adenine dinucleotide binding"/>
    <property type="evidence" value="ECO:0007669"/>
    <property type="project" value="InterPro"/>
</dbReference>
<evidence type="ECO:0000256" key="8">
    <source>
        <dbReference type="ARBA" id="ARBA00023002"/>
    </source>
</evidence>
<evidence type="ECO:0000256" key="5">
    <source>
        <dbReference type="ARBA" id="ARBA00022827"/>
    </source>
</evidence>
<dbReference type="FunFam" id="3.30.390.30:FF:000004">
    <property type="entry name" value="Thioredoxin reductase 1, cytoplasmic"/>
    <property type="match status" value="1"/>
</dbReference>
<sequence length="653" mass="71832">MRRAFITLSPLLVNALVKQRSKRLIQLLGVPLIKPLVRPFSSINSTNNPPVRAMPPIGLSFQYKKLIDETIETNRAVIFGDPSSEEVTKIKEVFGQLGSDYHVFGIDTVADPQTFNDLLQSKAPHGRVPLVFAMGKPIGGYEDVVKSFESGDLGRLLKPHPYDYDLIVIGGGSGGLAASKEAARLGQKVSLLDFVTPSPIGTTWGLGGTCVNVGCIPKKLMHQSALVAETLHVAYEWGFAEQRLELNHFWNRLVQNIQNVVKGSNFTYRVALRNSNVKYINAYGTFEDEHKIKLTDKSGNESYLTSNNFLIATGERPRYPDIPGAIEYCITSDDLFSLPYHPQKTLVVGASYVALECAGFLRSLGVDVTVMVRSVLLRGFDSEMAEKVGQYMQDEIKVKFLRPCVPLEIEERTPRSQTQAGVLGVKAQLTDEGTIFTEEFNTVIFAVGRKPCTDKIGLDKIGVEVDKRGKIPCVNEQTNVPNVYAVGDIVQDKPELTPVAIKAGILLARRLAGVSDELCDYSSVATTVFTPLEYGCCGLSEEKAIELYGEENIEVYVQHFTPTEWSVAQKPKNICYAKVITLLTENERILGFHYLGPNAGEVTQFTSLALKKNCTKAELDSMIGIHPTNAEVFVYLTVTKRSGKSSLQAGCCG</sequence>
<dbReference type="GO" id="GO:0005739">
    <property type="term" value="C:mitochondrion"/>
    <property type="evidence" value="ECO:0007669"/>
    <property type="project" value="TreeGrafter"/>
</dbReference>
<dbReference type="PANTHER" id="PTHR42737">
    <property type="entry name" value="GLUTATHIONE REDUCTASE"/>
    <property type="match status" value="1"/>
</dbReference>
<name>T1JV38_TETUR</name>
<evidence type="ECO:0000256" key="7">
    <source>
        <dbReference type="ARBA" id="ARBA00022933"/>
    </source>
</evidence>
<evidence type="ECO:0000256" key="9">
    <source>
        <dbReference type="ARBA" id="ARBA00023157"/>
    </source>
</evidence>
<keyword evidence="5 13" id="KW-0274">FAD</keyword>
<evidence type="ECO:0000259" key="14">
    <source>
        <dbReference type="Pfam" id="PF02852"/>
    </source>
</evidence>
<keyword evidence="8 13" id="KW-0560">Oxidoreductase</keyword>
<dbReference type="OMA" id="HPTCGEI"/>
<evidence type="ECO:0000256" key="3">
    <source>
        <dbReference type="ARBA" id="ARBA00012610"/>
    </source>
</evidence>
<dbReference type="InterPro" id="IPR036249">
    <property type="entry name" value="Thioredoxin-like_sf"/>
</dbReference>
<evidence type="ECO:0000313" key="16">
    <source>
        <dbReference type="EnsemblMetazoa" id="tetur02g03190.1"/>
    </source>
</evidence>
<dbReference type="EMBL" id="CAEY01000791">
    <property type="status" value="NOT_ANNOTATED_CDS"/>
    <property type="molecule type" value="Genomic_DNA"/>
</dbReference>
<protein>
    <recommendedName>
        <fullName evidence="3">thioredoxin-disulfide reductase (NADPH)</fullName>
        <ecNumber evidence="3">1.8.1.9</ecNumber>
    </recommendedName>
</protein>
<evidence type="ECO:0000256" key="11">
    <source>
        <dbReference type="ARBA" id="ARBA00048132"/>
    </source>
</evidence>
<dbReference type="STRING" id="32264.T1JV38"/>
<dbReference type="Gene3D" id="3.50.50.60">
    <property type="entry name" value="FAD/NAD(P)-binding domain"/>
    <property type="match status" value="2"/>
</dbReference>
<dbReference type="PROSITE" id="PS00076">
    <property type="entry name" value="PYRIDINE_REDOX_1"/>
    <property type="match status" value="1"/>
</dbReference>
<dbReference type="GO" id="GO:0004362">
    <property type="term" value="F:glutathione-disulfide reductase (NADPH) activity"/>
    <property type="evidence" value="ECO:0007669"/>
    <property type="project" value="TreeGrafter"/>
</dbReference>
<evidence type="ECO:0000256" key="4">
    <source>
        <dbReference type="ARBA" id="ARBA00022630"/>
    </source>
</evidence>
<reference evidence="17" key="1">
    <citation type="submission" date="2011-08" db="EMBL/GenBank/DDBJ databases">
        <authorList>
            <person name="Rombauts S."/>
        </authorList>
    </citation>
    <scope>NUCLEOTIDE SEQUENCE</scope>
    <source>
        <strain evidence="17">London</strain>
    </source>
</reference>
<keyword evidence="9" id="KW-1015">Disulfide bond</keyword>
<dbReference type="GO" id="GO:0004791">
    <property type="term" value="F:thioredoxin-disulfide reductase (NADPH) activity"/>
    <property type="evidence" value="ECO:0007669"/>
    <property type="project" value="UniProtKB-EC"/>
</dbReference>
<dbReference type="InterPro" id="IPR004099">
    <property type="entry name" value="Pyr_nucl-diS_OxRdtase_dimer"/>
</dbReference>
<dbReference type="PRINTS" id="PR00411">
    <property type="entry name" value="PNDRDTASEI"/>
</dbReference>
<dbReference type="GO" id="GO:0006749">
    <property type="term" value="P:glutathione metabolic process"/>
    <property type="evidence" value="ECO:0007669"/>
    <property type="project" value="TreeGrafter"/>
</dbReference>
<dbReference type="InterPro" id="IPR046952">
    <property type="entry name" value="GSHR/TRXR-like"/>
</dbReference>
<evidence type="ECO:0000259" key="15">
    <source>
        <dbReference type="Pfam" id="PF07992"/>
    </source>
</evidence>
<dbReference type="GO" id="GO:0005829">
    <property type="term" value="C:cytosol"/>
    <property type="evidence" value="ECO:0007669"/>
    <property type="project" value="TreeGrafter"/>
</dbReference>
<comment type="function">
    <text evidence="12">Thioredoxin system is a major player in glutathione metabolism, due to the demonstrated absence of a glutathione reductase. Functionally interacts with the Sod/Cat reactive oxidation species (ROS) defense system and thereby has a role in preadult development and life span. Lack of a glutathione reductase suggests antioxidant defense in Drosophila, and probably in related insects, differs fundamentally from that in other organisms.</text>
</comment>
<dbReference type="eggNOG" id="KOG4716">
    <property type="taxonomic scope" value="Eukaryota"/>
</dbReference>
<evidence type="ECO:0000256" key="6">
    <source>
        <dbReference type="ARBA" id="ARBA00022857"/>
    </source>
</evidence>
<dbReference type="SUPFAM" id="SSF51905">
    <property type="entry name" value="FAD/NAD(P)-binding domain"/>
    <property type="match status" value="1"/>
</dbReference>
<dbReference type="InterPro" id="IPR012999">
    <property type="entry name" value="Pyr_OxRdtase_I_AS"/>
</dbReference>
<dbReference type="InterPro" id="IPR036188">
    <property type="entry name" value="FAD/NAD-bd_sf"/>
</dbReference>
<evidence type="ECO:0000256" key="1">
    <source>
        <dbReference type="ARBA" id="ARBA00001974"/>
    </source>
</evidence>
<evidence type="ECO:0000256" key="10">
    <source>
        <dbReference type="ARBA" id="ARBA00023284"/>
    </source>
</evidence>
<dbReference type="PANTHER" id="PTHR42737:SF8">
    <property type="entry name" value="THIOREDOXIN-DISULFIDE REDUCTASE"/>
    <property type="match status" value="1"/>
</dbReference>
<dbReference type="EnsemblMetazoa" id="tetur02g03190.1">
    <property type="protein sequence ID" value="tetur02g03190.1"/>
    <property type="gene ID" value="tetur02g03190"/>
</dbReference>
<dbReference type="SUPFAM" id="SSF55424">
    <property type="entry name" value="FAD/NAD-linked reductases, dimerisation (C-terminal) domain"/>
    <property type="match status" value="1"/>
</dbReference>
<evidence type="ECO:0000256" key="13">
    <source>
        <dbReference type="RuleBase" id="RU003691"/>
    </source>
</evidence>
<dbReference type="InterPro" id="IPR023753">
    <property type="entry name" value="FAD/NAD-binding_dom"/>
</dbReference>
<dbReference type="GO" id="GO:0034599">
    <property type="term" value="P:cellular response to oxidative stress"/>
    <property type="evidence" value="ECO:0007669"/>
    <property type="project" value="TreeGrafter"/>
</dbReference>
<keyword evidence="10 13" id="KW-0676">Redox-active center</keyword>
<dbReference type="Pfam" id="PF07992">
    <property type="entry name" value="Pyr_redox_2"/>
    <property type="match status" value="1"/>
</dbReference>
<organism evidence="16 17">
    <name type="scientific">Tetranychus urticae</name>
    <name type="common">Two-spotted spider mite</name>
    <dbReference type="NCBI Taxonomy" id="32264"/>
    <lineage>
        <taxon>Eukaryota</taxon>
        <taxon>Metazoa</taxon>
        <taxon>Ecdysozoa</taxon>
        <taxon>Arthropoda</taxon>
        <taxon>Chelicerata</taxon>
        <taxon>Arachnida</taxon>
        <taxon>Acari</taxon>
        <taxon>Acariformes</taxon>
        <taxon>Trombidiformes</taxon>
        <taxon>Prostigmata</taxon>
        <taxon>Eleutherengona</taxon>
        <taxon>Raphignathae</taxon>
        <taxon>Tetranychoidea</taxon>
        <taxon>Tetranychidae</taxon>
        <taxon>Tetranychus</taxon>
    </lineage>
</organism>
<keyword evidence="17" id="KW-1185">Reference proteome</keyword>
<dbReference type="PRINTS" id="PR00368">
    <property type="entry name" value="FADPNR"/>
</dbReference>
<keyword evidence="7" id="KW-0712">Selenocysteine</keyword>
<dbReference type="KEGG" id="tut:107371011"/>
<dbReference type="GO" id="GO:0045454">
    <property type="term" value="P:cell redox homeostasis"/>
    <property type="evidence" value="ECO:0007669"/>
    <property type="project" value="InterPro"/>
</dbReference>
<feature type="domain" description="Pyridine nucleotide-disulphide oxidoreductase dimerisation" evidence="14">
    <location>
        <begin position="524"/>
        <end position="634"/>
    </location>
</feature>
<dbReference type="NCBIfam" id="TIGR01438">
    <property type="entry name" value="TGR"/>
    <property type="match status" value="1"/>
</dbReference>
<evidence type="ECO:0000256" key="2">
    <source>
        <dbReference type="ARBA" id="ARBA00007532"/>
    </source>
</evidence>
<dbReference type="AlphaFoldDB" id="T1JV38"/>
<comment type="catalytic activity">
    <reaction evidence="11">
        <text>[thioredoxin]-dithiol + NADP(+) = [thioredoxin]-disulfide + NADPH + H(+)</text>
        <dbReference type="Rhea" id="RHEA:20345"/>
        <dbReference type="Rhea" id="RHEA-COMP:10698"/>
        <dbReference type="Rhea" id="RHEA-COMP:10700"/>
        <dbReference type="ChEBI" id="CHEBI:15378"/>
        <dbReference type="ChEBI" id="CHEBI:29950"/>
        <dbReference type="ChEBI" id="CHEBI:50058"/>
        <dbReference type="ChEBI" id="CHEBI:57783"/>
        <dbReference type="ChEBI" id="CHEBI:58349"/>
        <dbReference type="EC" id="1.8.1.9"/>
    </reaction>
</comment>
<dbReference type="Proteomes" id="UP000015104">
    <property type="component" value="Unassembled WGS sequence"/>
</dbReference>
<feature type="domain" description="FAD/NAD(P)-binding" evidence="15">
    <location>
        <begin position="164"/>
        <end position="504"/>
    </location>
</feature>
<dbReference type="HOGENOM" id="CLU_016755_2_4_1"/>
<gene>
    <name evidence="16" type="primary">107371011</name>
</gene>
<evidence type="ECO:0000256" key="12">
    <source>
        <dbReference type="ARBA" id="ARBA00054062"/>
    </source>
</evidence>
<proteinExistence type="inferred from homology"/>
<dbReference type="OrthoDB" id="5956163at2759"/>
<dbReference type="Gene3D" id="3.40.30.10">
    <property type="entry name" value="Glutaredoxin"/>
    <property type="match status" value="1"/>
</dbReference>
<comment type="similarity">
    <text evidence="2 13">Belongs to the class-I pyridine nucleotide-disulfide oxidoreductase family.</text>
</comment>
<keyword evidence="4 13" id="KW-0285">Flavoprotein</keyword>
<accession>T1JV38</accession>
<dbReference type="FunFam" id="3.50.50.60:FF:000190">
    <property type="entry name" value="Thioredoxin reductase"/>
    <property type="match status" value="1"/>
</dbReference>
<dbReference type="Pfam" id="PF02852">
    <property type="entry name" value="Pyr_redox_dim"/>
    <property type="match status" value="1"/>
</dbReference>
<evidence type="ECO:0000313" key="17">
    <source>
        <dbReference type="Proteomes" id="UP000015104"/>
    </source>
</evidence>
<dbReference type="PROSITE" id="PS51354">
    <property type="entry name" value="GLUTAREDOXIN_2"/>
    <property type="match status" value="1"/>
</dbReference>
<dbReference type="Gene3D" id="3.30.390.30">
    <property type="match status" value="1"/>
</dbReference>